<gene>
    <name evidence="2" type="ORF">OHC33_005098</name>
</gene>
<sequence length="141" mass="15719">MLHKDSEWRVDNDDWRAEKDPRKRKQIQDRLAQRARRKRLAEKKIRECVTEEGNGSARSVVNNTGPHTCCTTPRGATGQQHITISFGIFTQGAPLAMVTTECFKTPCLPMVESGSRSQKDTLPVYAAPVRNGELLGPSAVK</sequence>
<dbReference type="EMBL" id="JAKLMC020000010">
    <property type="protein sequence ID" value="KAK5953828.1"/>
    <property type="molecule type" value="Genomic_DNA"/>
</dbReference>
<reference evidence="2 3" key="1">
    <citation type="submission" date="2022-12" db="EMBL/GenBank/DDBJ databases">
        <title>Genomic features and morphological characterization of a novel Knufia sp. strain isolated from spacecraft assembly facility.</title>
        <authorList>
            <person name="Teixeira M."/>
            <person name="Chander A.M."/>
            <person name="Stajich J.E."/>
            <person name="Venkateswaran K."/>
        </authorList>
    </citation>
    <scope>NUCLEOTIDE SEQUENCE [LARGE SCALE GENOMIC DNA]</scope>
    <source>
        <strain evidence="2 3">FJI-L2-BK-P2</strain>
    </source>
</reference>
<name>A0AAN8EL33_9EURO</name>
<evidence type="ECO:0000256" key="1">
    <source>
        <dbReference type="SAM" id="MobiDB-lite"/>
    </source>
</evidence>
<comment type="caution">
    <text evidence="2">The sequence shown here is derived from an EMBL/GenBank/DDBJ whole genome shotgun (WGS) entry which is preliminary data.</text>
</comment>
<protein>
    <submittedName>
        <fullName evidence="2">Uncharacterized protein</fullName>
    </submittedName>
</protein>
<feature type="region of interest" description="Disordered" evidence="1">
    <location>
        <begin position="1"/>
        <end position="39"/>
    </location>
</feature>
<evidence type="ECO:0000313" key="3">
    <source>
        <dbReference type="Proteomes" id="UP001316803"/>
    </source>
</evidence>
<keyword evidence="3" id="KW-1185">Reference proteome</keyword>
<dbReference type="Proteomes" id="UP001316803">
    <property type="component" value="Unassembled WGS sequence"/>
</dbReference>
<evidence type="ECO:0000313" key="2">
    <source>
        <dbReference type="EMBL" id="KAK5953828.1"/>
    </source>
</evidence>
<proteinExistence type="predicted"/>
<accession>A0AAN8EL33</accession>
<organism evidence="2 3">
    <name type="scientific">Knufia fluminis</name>
    <dbReference type="NCBI Taxonomy" id="191047"/>
    <lineage>
        <taxon>Eukaryota</taxon>
        <taxon>Fungi</taxon>
        <taxon>Dikarya</taxon>
        <taxon>Ascomycota</taxon>
        <taxon>Pezizomycotina</taxon>
        <taxon>Eurotiomycetes</taxon>
        <taxon>Chaetothyriomycetidae</taxon>
        <taxon>Chaetothyriales</taxon>
        <taxon>Trichomeriaceae</taxon>
        <taxon>Knufia</taxon>
    </lineage>
</organism>
<dbReference type="AlphaFoldDB" id="A0AAN8EL33"/>
<feature type="compositionally biased region" description="Basic and acidic residues" evidence="1">
    <location>
        <begin position="1"/>
        <end position="32"/>
    </location>
</feature>